<evidence type="ECO:0000313" key="1">
    <source>
        <dbReference type="EMBL" id="TCK26835.1"/>
    </source>
</evidence>
<dbReference type="EMBL" id="SMFZ01000001">
    <property type="protein sequence ID" value="TCK26835.1"/>
    <property type="molecule type" value="Genomic_DNA"/>
</dbReference>
<comment type="caution">
    <text evidence="1">The sequence shown here is derived from an EMBL/GenBank/DDBJ whole genome shotgun (WGS) entry which is preliminary data.</text>
</comment>
<evidence type="ECO:0000313" key="2">
    <source>
        <dbReference type="Proteomes" id="UP000295560"/>
    </source>
</evidence>
<sequence length="65" mass="6880">MLNNAGLDGDSMFGNPCTGHFDGSRCPCSNYTGTGNCSTRIAPPGVPLQDSTARCSHPERLHLRS</sequence>
<gene>
    <name evidence="1" type="ORF">EV378_2680</name>
</gene>
<protein>
    <submittedName>
        <fullName evidence="1">Uncharacterized protein</fullName>
    </submittedName>
</protein>
<proteinExistence type="predicted"/>
<dbReference type="InterPro" id="IPR046307">
    <property type="entry name" value="DUF6422"/>
</dbReference>
<accession>A0A4R1I009</accession>
<reference evidence="1 2" key="1">
    <citation type="submission" date="2019-03" db="EMBL/GenBank/DDBJ databases">
        <title>Sequencing the genomes of 1000 actinobacteria strains.</title>
        <authorList>
            <person name="Klenk H.-P."/>
        </authorList>
    </citation>
    <scope>NUCLEOTIDE SEQUENCE [LARGE SCALE GENOMIC DNA]</scope>
    <source>
        <strain evidence="1 2">DSM 44969</strain>
    </source>
</reference>
<organism evidence="1 2">
    <name type="scientific">Pseudonocardia endophytica</name>
    <dbReference type="NCBI Taxonomy" id="401976"/>
    <lineage>
        <taxon>Bacteria</taxon>
        <taxon>Bacillati</taxon>
        <taxon>Actinomycetota</taxon>
        <taxon>Actinomycetes</taxon>
        <taxon>Pseudonocardiales</taxon>
        <taxon>Pseudonocardiaceae</taxon>
        <taxon>Pseudonocardia</taxon>
    </lineage>
</organism>
<dbReference type="Proteomes" id="UP000295560">
    <property type="component" value="Unassembled WGS sequence"/>
</dbReference>
<dbReference type="AlphaFoldDB" id="A0A4R1I009"/>
<dbReference type="Pfam" id="PF19986">
    <property type="entry name" value="DUF6422"/>
    <property type="match status" value="1"/>
</dbReference>
<keyword evidence="2" id="KW-1185">Reference proteome</keyword>
<name>A0A4R1I009_PSEEN</name>